<feature type="region of interest" description="Disordered" evidence="4">
    <location>
        <begin position="709"/>
        <end position="733"/>
    </location>
</feature>
<name>A0AAD4LYC0_9AGAM</name>
<dbReference type="PROSITE" id="PS50105">
    <property type="entry name" value="SAM_DOMAIN"/>
    <property type="match status" value="1"/>
</dbReference>
<dbReference type="Pfam" id="PF07647">
    <property type="entry name" value="SAM_2"/>
    <property type="match status" value="1"/>
</dbReference>
<feature type="domain" description="SAM" evidence="5">
    <location>
        <begin position="645"/>
        <end position="706"/>
    </location>
</feature>
<keyword evidence="2" id="KW-0963">Cytoplasm</keyword>
<evidence type="ECO:0000313" key="6">
    <source>
        <dbReference type="EMBL" id="KAI0292673.1"/>
    </source>
</evidence>
<feature type="compositionally biased region" description="Low complexity" evidence="4">
    <location>
        <begin position="35"/>
        <end position="59"/>
    </location>
</feature>
<feature type="region of interest" description="Disordered" evidence="4">
    <location>
        <begin position="598"/>
        <end position="641"/>
    </location>
</feature>
<evidence type="ECO:0000256" key="1">
    <source>
        <dbReference type="ARBA" id="ARBA00004496"/>
    </source>
</evidence>
<keyword evidence="7" id="KW-1185">Reference proteome</keyword>
<evidence type="ECO:0000256" key="2">
    <source>
        <dbReference type="ARBA" id="ARBA00022490"/>
    </source>
</evidence>
<dbReference type="InterPro" id="IPR001660">
    <property type="entry name" value="SAM"/>
</dbReference>
<evidence type="ECO:0000313" key="7">
    <source>
        <dbReference type="Proteomes" id="UP001203297"/>
    </source>
</evidence>
<dbReference type="GO" id="GO:0003729">
    <property type="term" value="F:mRNA binding"/>
    <property type="evidence" value="ECO:0007669"/>
    <property type="project" value="TreeGrafter"/>
</dbReference>
<dbReference type="Gene3D" id="1.10.150.50">
    <property type="entry name" value="Transcription Factor, Ets-1"/>
    <property type="match status" value="1"/>
</dbReference>
<evidence type="ECO:0000256" key="3">
    <source>
        <dbReference type="ARBA" id="ARBA00022884"/>
    </source>
</evidence>
<sequence length="753" mass="75575">MSSLRPSSSPSPSPGPSPVLGGTNGKNVSARASLGPGAAVRPSGGAGAGVSATTAAQGGFSLASPRPGGGPPSGRPTSELLGSATFQTPEADAIDQWFENFHHYEVTLEEMAAASLDVNFKEELSAIEQWFKVLSEAERTAALYSLLQHSTQVQIRFFITVLQQMARADPMTALLSPAVGGSMQSQMEAKLASMNLKSPGLKSTMPGSPSTRSFNTSANSNRQSLAFESTSSFLSPDTANNVSNSSDAAATLAQQRAKLKASNAAHRISAPALASSAGDRGTWAGVSSLSQVAERDNSPTQEITVEPKSSRPQSTDFSGIAASAAFRSPRPDGSGANNSLESLSPAIGDSWASMVNTPLLPMFQKSSTANNSGPGPSQTVDLATAKLSDLYGVGSVPRLDGPEKFRRTSKGHTPDSGGINSAVASAITNNGIYGDDGDLIQTQSSHAGAPGGGRLQGGGPARSLRNGNGSAWSGAHSPALSNTSGRFGGSDDGSSVMAAAAQQQAAFAGLGMGVGGFNLGLGSPPLAGMPNGLNMAQLAQLNSMNPFGVNMNMLAMGISPEAQLLAAQIAAAGGGFGQPGLGVGGGFGGFGSLQGGGGGGIGVGPRGGAGRSGGRSPGSGNTKTGGGGSTTGSGTKKDDDDFDPAVLSDVAGWLRSLRLHKYTPNFEGMRWKDMVVMDEAALEAQGVAALGARRKMLKTFETVRRKMGIDEPNAPLPSGASAGTAASGGGGGGGGFGAPAVDVDKVGVTTTSW</sequence>
<comment type="subcellular location">
    <subcellularLocation>
        <location evidence="1">Cytoplasm</location>
    </subcellularLocation>
</comment>
<dbReference type="InterPro" id="IPR013761">
    <property type="entry name" value="SAM/pointed_sf"/>
</dbReference>
<feature type="region of interest" description="Disordered" evidence="4">
    <location>
        <begin position="435"/>
        <end position="494"/>
    </location>
</feature>
<dbReference type="EMBL" id="WTXG01000114">
    <property type="protein sequence ID" value="KAI0292673.1"/>
    <property type="molecule type" value="Genomic_DNA"/>
</dbReference>
<comment type="caution">
    <text evidence="6">The sequence shown here is derived from an EMBL/GenBank/DDBJ whole genome shotgun (WGS) entry which is preliminary data.</text>
</comment>
<feature type="compositionally biased region" description="Polar residues" evidence="4">
    <location>
        <begin position="205"/>
        <end position="221"/>
    </location>
</feature>
<protein>
    <recommendedName>
        <fullName evidence="5">SAM domain-containing protein</fullName>
    </recommendedName>
</protein>
<feature type="region of interest" description="Disordered" evidence="4">
    <location>
        <begin position="1"/>
        <end position="81"/>
    </location>
</feature>
<feature type="compositionally biased region" description="Low complexity" evidence="4">
    <location>
        <begin position="716"/>
        <end position="725"/>
    </location>
</feature>
<feature type="region of interest" description="Disordered" evidence="4">
    <location>
        <begin position="196"/>
        <end position="221"/>
    </location>
</feature>
<dbReference type="InterPro" id="IPR057327">
    <property type="entry name" value="Vts1_dom"/>
</dbReference>
<dbReference type="SMART" id="SM00454">
    <property type="entry name" value="SAM"/>
    <property type="match status" value="1"/>
</dbReference>
<feature type="region of interest" description="Disordered" evidence="4">
    <location>
        <begin position="289"/>
        <end position="316"/>
    </location>
</feature>
<dbReference type="AlphaFoldDB" id="A0AAD4LYC0"/>
<feature type="region of interest" description="Disordered" evidence="4">
    <location>
        <begin position="394"/>
        <end position="422"/>
    </location>
</feature>
<evidence type="ECO:0000259" key="5">
    <source>
        <dbReference type="PROSITE" id="PS50105"/>
    </source>
</evidence>
<dbReference type="PANTHER" id="PTHR12515:SF5">
    <property type="entry name" value="PROTEIN SMAUG"/>
    <property type="match status" value="1"/>
</dbReference>
<dbReference type="SUPFAM" id="SSF47769">
    <property type="entry name" value="SAM/Pointed domain"/>
    <property type="match status" value="1"/>
</dbReference>
<reference evidence="6" key="1">
    <citation type="journal article" date="2022" name="New Phytol.">
        <title>Evolutionary transition to the ectomycorrhizal habit in the genomes of a hyperdiverse lineage of mushroom-forming fungi.</title>
        <authorList>
            <person name="Looney B."/>
            <person name="Miyauchi S."/>
            <person name="Morin E."/>
            <person name="Drula E."/>
            <person name="Courty P.E."/>
            <person name="Kohler A."/>
            <person name="Kuo A."/>
            <person name="LaButti K."/>
            <person name="Pangilinan J."/>
            <person name="Lipzen A."/>
            <person name="Riley R."/>
            <person name="Andreopoulos W."/>
            <person name="He G."/>
            <person name="Johnson J."/>
            <person name="Nolan M."/>
            <person name="Tritt A."/>
            <person name="Barry K.W."/>
            <person name="Grigoriev I.V."/>
            <person name="Nagy L.G."/>
            <person name="Hibbett D."/>
            <person name="Henrissat B."/>
            <person name="Matheny P.B."/>
            <person name="Labbe J."/>
            <person name="Martin F.M."/>
        </authorList>
    </citation>
    <scope>NUCLEOTIDE SEQUENCE</scope>
    <source>
        <strain evidence="6">BPL690</strain>
    </source>
</reference>
<feature type="compositionally biased region" description="Gly residues" evidence="4">
    <location>
        <begin position="449"/>
        <end position="460"/>
    </location>
</feature>
<dbReference type="Pfam" id="PF25479">
    <property type="entry name" value="Vts1"/>
    <property type="match status" value="1"/>
</dbReference>
<organism evidence="6 7">
    <name type="scientific">Multifurca ochricompacta</name>
    <dbReference type="NCBI Taxonomy" id="376703"/>
    <lineage>
        <taxon>Eukaryota</taxon>
        <taxon>Fungi</taxon>
        <taxon>Dikarya</taxon>
        <taxon>Basidiomycota</taxon>
        <taxon>Agaricomycotina</taxon>
        <taxon>Agaricomycetes</taxon>
        <taxon>Russulales</taxon>
        <taxon>Russulaceae</taxon>
        <taxon>Multifurca</taxon>
    </lineage>
</organism>
<feature type="compositionally biased region" description="Gly residues" evidence="4">
    <location>
        <begin position="598"/>
        <end position="631"/>
    </location>
</feature>
<gene>
    <name evidence="6" type="ORF">B0F90DRAFT_1671086</name>
</gene>
<accession>A0AAD4LYC0</accession>
<dbReference type="Proteomes" id="UP001203297">
    <property type="component" value="Unassembled WGS sequence"/>
</dbReference>
<dbReference type="GO" id="GO:0000289">
    <property type="term" value="P:nuclear-transcribed mRNA poly(A) tail shortening"/>
    <property type="evidence" value="ECO:0007669"/>
    <property type="project" value="TreeGrafter"/>
</dbReference>
<evidence type="ECO:0000256" key="4">
    <source>
        <dbReference type="SAM" id="MobiDB-lite"/>
    </source>
</evidence>
<dbReference type="GO" id="GO:0000932">
    <property type="term" value="C:P-body"/>
    <property type="evidence" value="ECO:0007669"/>
    <property type="project" value="TreeGrafter"/>
</dbReference>
<proteinExistence type="predicted"/>
<keyword evidence="3" id="KW-0694">RNA-binding</keyword>
<dbReference type="InterPro" id="IPR050897">
    <property type="entry name" value="SMAUG/VTS1_RNA-bind"/>
</dbReference>
<dbReference type="PANTHER" id="PTHR12515">
    <property type="entry name" value="STERILE ALPHA MOTIF DOMAIN CONTAINING PROTEIN 4-RELATED"/>
    <property type="match status" value="1"/>
</dbReference>